<gene>
    <name evidence="1" type="ORF">BKH15_06655</name>
</gene>
<sequence length="404" mass="43300">MSTITLQHLLDACSPGGASVLTSVTPLEPAAGPHASVTPAKYLEGKGRDAKSVFAYERRFWNGEAVTAVVIDAKPSQINRVEVTISAAIADGDPVLARTPRIELHFERDGKKIVYSDLDLPHRAFDGQIRAGTINGEPATEVQEYRDLRDATVNHARPLLECSPITLLFGGWDATRKKNAGRYRSLLVGEIIGILADQDGDPEVNQSKRGGTRIDPLGARIQLDRAGRKAIADVQKKELSKKTYENSVGSDEKKGLARLGIGAIPPSLEHLGGVTCQAIIRSHVLSFAALRALRFDSPTPEGDVACRALLAALALNGLARSDAELLLRANCDLVETGPAVVTLDKRYGQKESFEPLSIDQAQELLSAAIDHATQEANLTWDGSVLVVEGNPAILNAATDDAQDD</sequence>
<protein>
    <submittedName>
        <fullName evidence="1">Type I-U CRISPR-associated protein Cas7</fullName>
    </submittedName>
</protein>
<proteinExistence type="predicted"/>
<dbReference type="RefSeq" id="WP_075414696.1">
    <property type="nucleotide sequence ID" value="NZ_MSKW01000012.1"/>
</dbReference>
<comment type="caution">
    <text evidence="1">The sequence shown here is derived from an EMBL/GenBank/DDBJ whole genome shotgun (WGS) entry which is preliminary data.</text>
</comment>
<dbReference type="NCBIfam" id="TIGR02570">
    <property type="entry name" value="cas7_GSU0053"/>
    <property type="match status" value="1"/>
</dbReference>
<dbReference type="AlphaFoldDB" id="A0A1Q8XAR5"/>
<reference evidence="1 2" key="1">
    <citation type="submission" date="2016-12" db="EMBL/GenBank/DDBJ databases">
        <title>Genomic comparison of strains in the 'Actinomyces naeslundii' group.</title>
        <authorList>
            <person name="Mughal S.R."/>
            <person name="Do T."/>
            <person name="Gilbert S.C."/>
            <person name="Witherden E.A."/>
            <person name="Didelot X."/>
            <person name="Beighton D."/>
        </authorList>
    </citation>
    <scope>NUCLEOTIDE SEQUENCE [LARGE SCALE GENOMIC DNA]</scope>
    <source>
        <strain evidence="1 2">G53E</strain>
    </source>
</reference>
<name>A0A1Q8XAR5_9ACTO</name>
<dbReference type="EMBL" id="MSKW01000012">
    <property type="protein sequence ID" value="OLO77410.1"/>
    <property type="molecule type" value="Genomic_DNA"/>
</dbReference>
<evidence type="ECO:0000313" key="1">
    <source>
        <dbReference type="EMBL" id="OLO77410.1"/>
    </source>
</evidence>
<dbReference type="Proteomes" id="UP000186769">
    <property type="component" value="Unassembled WGS sequence"/>
</dbReference>
<evidence type="ECO:0000313" key="2">
    <source>
        <dbReference type="Proteomes" id="UP000186769"/>
    </source>
</evidence>
<dbReference type="Pfam" id="PF09617">
    <property type="entry name" value="Cas_GSU0053"/>
    <property type="match status" value="1"/>
</dbReference>
<organism evidence="1 2">
    <name type="scientific">Actinomyces oris</name>
    <dbReference type="NCBI Taxonomy" id="544580"/>
    <lineage>
        <taxon>Bacteria</taxon>
        <taxon>Bacillati</taxon>
        <taxon>Actinomycetota</taxon>
        <taxon>Actinomycetes</taxon>
        <taxon>Actinomycetales</taxon>
        <taxon>Actinomycetaceae</taxon>
        <taxon>Actinomyces</taxon>
    </lineage>
</organism>
<dbReference type="InterPro" id="IPR013403">
    <property type="entry name" value="CRISPR-assoc_prot_Csb1/Cas7u"/>
</dbReference>
<accession>A0A1Q8XAR5</accession>